<organism evidence="1 2">
    <name type="scientific">Lineolata rhizophorae</name>
    <dbReference type="NCBI Taxonomy" id="578093"/>
    <lineage>
        <taxon>Eukaryota</taxon>
        <taxon>Fungi</taxon>
        <taxon>Dikarya</taxon>
        <taxon>Ascomycota</taxon>
        <taxon>Pezizomycotina</taxon>
        <taxon>Dothideomycetes</taxon>
        <taxon>Dothideomycetes incertae sedis</taxon>
        <taxon>Lineolatales</taxon>
        <taxon>Lineolataceae</taxon>
        <taxon>Lineolata</taxon>
    </lineage>
</organism>
<sequence length="87" mass="9414">MCLVACRCRSCQPDLSSASRSWAWLGGRAVECRGVGKEKVGVSGHRMAAYRAVGSLRRAKERRPTACTVHTRRTCMGQPGPHCPSAV</sequence>
<accession>A0A6A6PBN3</accession>
<protein>
    <submittedName>
        <fullName evidence="1">Uncharacterized protein</fullName>
    </submittedName>
</protein>
<gene>
    <name evidence="1" type="ORF">BDY21DRAFT_334491</name>
</gene>
<keyword evidence="2" id="KW-1185">Reference proteome</keyword>
<dbReference type="EMBL" id="MU001672">
    <property type="protein sequence ID" value="KAF2461157.1"/>
    <property type="molecule type" value="Genomic_DNA"/>
</dbReference>
<name>A0A6A6PBN3_9PEZI</name>
<dbReference type="AlphaFoldDB" id="A0A6A6PBN3"/>
<dbReference type="Proteomes" id="UP000799766">
    <property type="component" value="Unassembled WGS sequence"/>
</dbReference>
<evidence type="ECO:0000313" key="2">
    <source>
        <dbReference type="Proteomes" id="UP000799766"/>
    </source>
</evidence>
<reference evidence="1" key="1">
    <citation type="journal article" date="2020" name="Stud. Mycol.">
        <title>101 Dothideomycetes genomes: a test case for predicting lifestyles and emergence of pathogens.</title>
        <authorList>
            <person name="Haridas S."/>
            <person name="Albert R."/>
            <person name="Binder M."/>
            <person name="Bloem J."/>
            <person name="Labutti K."/>
            <person name="Salamov A."/>
            <person name="Andreopoulos B."/>
            <person name="Baker S."/>
            <person name="Barry K."/>
            <person name="Bills G."/>
            <person name="Bluhm B."/>
            <person name="Cannon C."/>
            <person name="Castanera R."/>
            <person name="Culley D."/>
            <person name="Daum C."/>
            <person name="Ezra D."/>
            <person name="Gonzalez J."/>
            <person name="Henrissat B."/>
            <person name="Kuo A."/>
            <person name="Liang C."/>
            <person name="Lipzen A."/>
            <person name="Lutzoni F."/>
            <person name="Magnuson J."/>
            <person name="Mondo S."/>
            <person name="Nolan M."/>
            <person name="Ohm R."/>
            <person name="Pangilinan J."/>
            <person name="Park H.-J."/>
            <person name="Ramirez L."/>
            <person name="Alfaro M."/>
            <person name="Sun H."/>
            <person name="Tritt A."/>
            <person name="Yoshinaga Y."/>
            <person name="Zwiers L.-H."/>
            <person name="Turgeon B."/>
            <person name="Goodwin S."/>
            <person name="Spatafora J."/>
            <person name="Crous P."/>
            <person name="Grigoriev I."/>
        </authorList>
    </citation>
    <scope>NUCLEOTIDE SEQUENCE</scope>
    <source>
        <strain evidence="1">ATCC 16933</strain>
    </source>
</reference>
<proteinExistence type="predicted"/>
<evidence type="ECO:0000313" key="1">
    <source>
        <dbReference type="EMBL" id="KAF2461157.1"/>
    </source>
</evidence>